<dbReference type="AlphaFoldDB" id="A0A438JKK5"/>
<comment type="caution">
    <text evidence="2">The sequence shown here is derived from an EMBL/GenBank/DDBJ whole genome shotgun (WGS) entry which is preliminary data.</text>
</comment>
<organism evidence="2 3">
    <name type="scientific">Vitis vinifera</name>
    <name type="common">Grape</name>
    <dbReference type="NCBI Taxonomy" id="29760"/>
    <lineage>
        <taxon>Eukaryota</taxon>
        <taxon>Viridiplantae</taxon>
        <taxon>Streptophyta</taxon>
        <taxon>Embryophyta</taxon>
        <taxon>Tracheophyta</taxon>
        <taxon>Spermatophyta</taxon>
        <taxon>Magnoliopsida</taxon>
        <taxon>eudicotyledons</taxon>
        <taxon>Gunneridae</taxon>
        <taxon>Pentapetalae</taxon>
        <taxon>rosids</taxon>
        <taxon>Vitales</taxon>
        <taxon>Vitaceae</taxon>
        <taxon>Viteae</taxon>
        <taxon>Vitis</taxon>
    </lineage>
</organism>
<keyword evidence="1" id="KW-0472">Membrane</keyword>
<sequence length="100" mass="10855">MPALKQNLKCNRPSLHGKALKTAQLQWSNPAQIKALKPLFNVVTTGIVNIKQLVALLLAAIGAMVTNNGVVLLRFRMGFARGGLVFLGVVNFICSFKFFG</sequence>
<name>A0A438JKK5_VITVI</name>
<evidence type="ECO:0000313" key="2">
    <source>
        <dbReference type="EMBL" id="RVX09491.1"/>
    </source>
</evidence>
<keyword evidence="1" id="KW-0812">Transmembrane</keyword>
<dbReference type="EMBL" id="QGNW01000038">
    <property type="protein sequence ID" value="RVX09491.1"/>
    <property type="molecule type" value="Genomic_DNA"/>
</dbReference>
<reference evidence="2 3" key="1">
    <citation type="journal article" date="2018" name="PLoS Genet.">
        <title>Population sequencing reveals clonal diversity and ancestral inbreeding in the grapevine cultivar Chardonnay.</title>
        <authorList>
            <person name="Roach M.J."/>
            <person name="Johnson D.L."/>
            <person name="Bohlmann J."/>
            <person name="van Vuuren H.J."/>
            <person name="Jones S.J."/>
            <person name="Pretorius I.S."/>
            <person name="Schmidt S.A."/>
            <person name="Borneman A.R."/>
        </authorList>
    </citation>
    <scope>NUCLEOTIDE SEQUENCE [LARGE SCALE GENOMIC DNA]</scope>
    <source>
        <strain evidence="3">cv. Chardonnay</strain>
        <tissue evidence="2">Leaf</tissue>
    </source>
</reference>
<evidence type="ECO:0000256" key="1">
    <source>
        <dbReference type="SAM" id="Phobius"/>
    </source>
</evidence>
<gene>
    <name evidence="2" type="ORF">CK203_015387</name>
</gene>
<keyword evidence="1" id="KW-1133">Transmembrane helix</keyword>
<protein>
    <submittedName>
        <fullName evidence="2">Uncharacterized protein</fullName>
    </submittedName>
</protein>
<dbReference type="Proteomes" id="UP000288805">
    <property type="component" value="Unassembled WGS sequence"/>
</dbReference>
<proteinExistence type="predicted"/>
<evidence type="ECO:0000313" key="3">
    <source>
        <dbReference type="Proteomes" id="UP000288805"/>
    </source>
</evidence>
<feature type="transmembrane region" description="Helical" evidence="1">
    <location>
        <begin position="79"/>
        <end position="99"/>
    </location>
</feature>
<accession>A0A438JKK5</accession>